<dbReference type="InterPro" id="IPR057366">
    <property type="entry name" value="TRPM-like"/>
</dbReference>
<evidence type="ECO:0000259" key="12">
    <source>
        <dbReference type="Pfam" id="PF25508"/>
    </source>
</evidence>
<evidence type="ECO:0000256" key="9">
    <source>
        <dbReference type="SAM" id="Phobius"/>
    </source>
</evidence>
<evidence type="ECO:0000256" key="4">
    <source>
        <dbReference type="ARBA" id="ARBA00022989"/>
    </source>
</evidence>
<dbReference type="Proteomes" id="UP000050795">
    <property type="component" value="Unassembled WGS sequence"/>
</dbReference>
<feature type="domain" description="TRPM SLOG" evidence="11">
    <location>
        <begin position="113"/>
        <end position="374"/>
    </location>
</feature>
<feature type="transmembrane region" description="Helical" evidence="9">
    <location>
        <begin position="854"/>
        <end position="873"/>
    </location>
</feature>
<evidence type="ECO:0008006" key="15">
    <source>
        <dbReference type="Google" id="ProtNLM"/>
    </source>
</evidence>
<evidence type="ECO:0000256" key="5">
    <source>
        <dbReference type="ARBA" id="ARBA00023065"/>
    </source>
</evidence>
<dbReference type="Pfam" id="PF00520">
    <property type="entry name" value="Ion_trans"/>
    <property type="match status" value="1"/>
</dbReference>
<evidence type="ECO:0000256" key="3">
    <source>
        <dbReference type="ARBA" id="ARBA00022692"/>
    </source>
</evidence>
<feature type="region of interest" description="Disordered" evidence="8">
    <location>
        <begin position="777"/>
        <end position="802"/>
    </location>
</feature>
<dbReference type="GO" id="GO:0005886">
    <property type="term" value="C:plasma membrane"/>
    <property type="evidence" value="ECO:0007669"/>
    <property type="project" value="TreeGrafter"/>
</dbReference>
<reference evidence="13" key="1">
    <citation type="submission" date="2022-06" db="EMBL/GenBank/DDBJ databases">
        <authorList>
            <person name="Berger JAMES D."/>
            <person name="Berger JAMES D."/>
        </authorList>
    </citation>
    <scope>NUCLEOTIDE SEQUENCE [LARGE SCALE GENOMIC DNA]</scope>
</reference>
<evidence type="ECO:0000256" key="8">
    <source>
        <dbReference type="SAM" id="MobiDB-lite"/>
    </source>
</evidence>
<protein>
    <recommendedName>
        <fullName evidence="15">LSDAT_euk domain-containing protein</fullName>
    </recommendedName>
</protein>
<dbReference type="PANTHER" id="PTHR13800:SF1">
    <property type="entry name" value="TRANSIENT RECEPTOR POTENTIAL CATION CHANNEL TRPM"/>
    <property type="match status" value="1"/>
</dbReference>
<reference evidence="14" key="2">
    <citation type="submission" date="2023-11" db="UniProtKB">
        <authorList>
            <consortium name="WormBaseParasite"/>
        </authorList>
    </citation>
    <scope>IDENTIFICATION</scope>
</reference>
<evidence type="ECO:0000256" key="7">
    <source>
        <dbReference type="ARBA" id="ARBA00023303"/>
    </source>
</evidence>
<evidence type="ECO:0000256" key="6">
    <source>
        <dbReference type="ARBA" id="ARBA00023136"/>
    </source>
</evidence>
<dbReference type="GO" id="GO:0030001">
    <property type="term" value="P:metal ion transport"/>
    <property type="evidence" value="ECO:0007669"/>
    <property type="project" value="TreeGrafter"/>
</dbReference>
<evidence type="ECO:0000313" key="13">
    <source>
        <dbReference type="Proteomes" id="UP000050795"/>
    </source>
</evidence>
<organism evidence="13 14">
    <name type="scientific">Trichobilharzia regenti</name>
    <name type="common">Nasal bird schistosome</name>
    <dbReference type="NCBI Taxonomy" id="157069"/>
    <lineage>
        <taxon>Eukaryota</taxon>
        <taxon>Metazoa</taxon>
        <taxon>Spiralia</taxon>
        <taxon>Lophotrochozoa</taxon>
        <taxon>Platyhelminthes</taxon>
        <taxon>Trematoda</taxon>
        <taxon>Digenea</taxon>
        <taxon>Strigeidida</taxon>
        <taxon>Schistosomatoidea</taxon>
        <taxon>Schistosomatidae</taxon>
        <taxon>Trichobilharzia</taxon>
    </lineage>
</organism>
<dbReference type="WBParaSite" id="TREG1_91760.1">
    <property type="protein sequence ID" value="TREG1_91760.1"/>
    <property type="gene ID" value="TREG1_91760"/>
</dbReference>
<evidence type="ECO:0000256" key="1">
    <source>
        <dbReference type="ARBA" id="ARBA00004141"/>
    </source>
</evidence>
<keyword evidence="5" id="KW-0406">Ion transport</keyword>
<evidence type="ECO:0000259" key="11">
    <source>
        <dbReference type="Pfam" id="PF18139"/>
    </source>
</evidence>
<keyword evidence="4 9" id="KW-1133">Transmembrane helix</keyword>
<feature type="transmembrane region" description="Helical" evidence="9">
    <location>
        <begin position="918"/>
        <end position="938"/>
    </location>
</feature>
<feature type="transmembrane region" description="Helical" evidence="9">
    <location>
        <begin position="1033"/>
        <end position="1058"/>
    </location>
</feature>
<feature type="compositionally biased region" description="Low complexity" evidence="8">
    <location>
        <begin position="784"/>
        <end position="793"/>
    </location>
</feature>
<evidence type="ECO:0000313" key="14">
    <source>
        <dbReference type="WBParaSite" id="TREG1_91760.1"/>
    </source>
</evidence>
<proteinExistence type="predicted"/>
<accession>A0AA85KJ63</accession>
<evidence type="ECO:0000259" key="10">
    <source>
        <dbReference type="Pfam" id="PF00520"/>
    </source>
</evidence>
<feature type="transmembrane region" description="Helical" evidence="9">
    <location>
        <begin position="822"/>
        <end position="842"/>
    </location>
</feature>
<dbReference type="PANTHER" id="PTHR13800">
    <property type="entry name" value="TRANSIENT RECEPTOR POTENTIAL CATION CHANNEL, SUBFAMILY M, MEMBER 6"/>
    <property type="match status" value="1"/>
</dbReference>
<keyword evidence="6 9" id="KW-0472">Membrane</keyword>
<sequence>MPDKTRSTVKKYGRGEENARDLKEKKNNFILKHFTFKECIKFIPDPQYATENSPSNRCFCGEYEENHYAYESSLVAEIKEWSDKLCLKVIGPTNAFGQIEFITESTSSQKPTEFVRISDEDKLEDVMTLMKRYWKMMEPEKPSLCISVIGGAKNFVLEGHKKEVFYSGLVQAAQTTQAWIVTSGLNLGIIRVVGDALQEQSFCTDKRKLSQQLRCIGIAPWGYVLNRNTLVSTEYEDHNHSTPYTVSTVIETGRPVSLNQNHTHYIFVDEGKRLRYGGSESARFRAKLEKQIALPEEEGGFGIPVVLVIVEGGHDVFIDARNSIRERVPVVICSGTGRAADILDMAFNFRLKKNQFTSFSEKEVLLLSQKIKPVSGRNKVEAALKMIEFIVKDTTLITTFDMNKSDDLDLAILFALIKTSSELDKQLELALTWDRSDIARAKIFRQAKQVNPEILEPIMMKALLRNKTDFVRILLQNGVVMRQFLTFERLHRLYNESTGSNDLIRCLKNYDLIHREHSTLPSAYVNFGLVVHSQTGGHDFQHLFSRQDRIYLSTICKLLRRMLGRYTNRIYDMDTLTLHSQRTEWDEVCKLTFVLPFQELFIWAILHQRQKMALYFWERCEDALILALIACCLYSSMIKLLPAHDTEAKLLYESYMEEFETLAIRVLEECNSIDPELTLYLVEGESTLWGGFNCLQLAAQSVRRKFISSQACQNSLHFAWCHGIRADMFVTLATLFLPFLLCFDRILPWEDKRLHATYDTYTYDKFNDTSGNTQNQLDGETNHHNFNSNNNNNIKDKMGPSRGRRHFREKVKMFYTSPKTKFCLYTFVYVVFLLFFSYTLLFSTVANQITIHEGFIMAYFVAMIIDIVRQVILSPGVGHQRFVSWWEQYEWGRSELFVILLSLLSIFLRIGMRETFTYAKSFYVITLIACYIRVYGLYSYHPNLGPKLVMIRSMLEELMSFIFILIVVFLAYGVSTQTLLYPNQNIFSWNTVRDILYYPYWALYGELPIDHAFATDSKCTGEPDGITCPIYNFLCPLLLAIYLMIAGILLINLLIAIFSNVFEEIEFHSIELWKFNMYSMVVEFNKKPIVPVPLSAFQAFIEFVLYCIRIIKQRKIKRKKFNSRSKDKGNLDISVEEDTDNERRDDGAKLFTFIERPIDDLSKFHANRSRASETLRLASEEQSEDNEEDELRRVRLLEANCKRSFLRKIKLDKGKTVNAGISQIKNRLEEVIGHLITIAEKAEGISREIEFLSAANEPKVIEKSTKSDVKEAPPVTTSAQISHVDYSVLPIGDQISSNAQVEQPTMETIKMNPVEDAEMTSSQSETEAVMNISEPPVDILPISNQLNTLNQSTISQHFLINISNIMNNTNSNSNNDINNKLFKDS</sequence>
<feature type="domain" description="TRPM-like" evidence="12">
    <location>
        <begin position="442"/>
        <end position="708"/>
    </location>
</feature>
<keyword evidence="2" id="KW-0813">Transport</keyword>
<dbReference type="InterPro" id="IPR041491">
    <property type="entry name" value="TRPM_SLOG"/>
</dbReference>
<evidence type="ECO:0000256" key="2">
    <source>
        <dbReference type="ARBA" id="ARBA00022448"/>
    </source>
</evidence>
<feature type="transmembrane region" description="Helical" evidence="9">
    <location>
        <begin position="894"/>
        <end position="912"/>
    </location>
</feature>
<feature type="transmembrane region" description="Helical" evidence="9">
    <location>
        <begin position="958"/>
        <end position="975"/>
    </location>
</feature>
<feature type="domain" description="Ion transport" evidence="10">
    <location>
        <begin position="826"/>
        <end position="1066"/>
    </location>
</feature>
<dbReference type="InterPro" id="IPR050927">
    <property type="entry name" value="TRPM"/>
</dbReference>
<comment type="subcellular location">
    <subcellularLocation>
        <location evidence="1">Membrane</location>
        <topology evidence="1">Multi-pass membrane protein</topology>
    </subcellularLocation>
</comment>
<dbReference type="InterPro" id="IPR005821">
    <property type="entry name" value="Ion_trans_dom"/>
</dbReference>
<dbReference type="Pfam" id="PF25508">
    <property type="entry name" value="TRPM2"/>
    <property type="match status" value="1"/>
</dbReference>
<feature type="transmembrane region" description="Helical" evidence="9">
    <location>
        <begin position="1089"/>
        <end position="1111"/>
    </location>
</feature>
<keyword evidence="13" id="KW-1185">Reference proteome</keyword>
<name>A0AA85KJ63_TRIRE</name>
<dbReference type="Pfam" id="PF18139">
    <property type="entry name" value="LSDAT_euk"/>
    <property type="match status" value="1"/>
</dbReference>
<keyword evidence="7" id="KW-0407">Ion channel</keyword>
<keyword evidence="3 9" id="KW-0812">Transmembrane</keyword>
<dbReference type="GO" id="GO:0005261">
    <property type="term" value="F:monoatomic cation channel activity"/>
    <property type="evidence" value="ECO:0007669"/>
    <property type="project" value="TreeGrafter"/>
</dbReference>